<dbReference type="InterPro" id="IPR029044">
    <property type="entry name" value="Nucleotide-diphossugar_trans"/>
</dbReference>
<dbReference type="Pfam" id="PF00535">
    <property type="entry name" value="Glycos_transf_2"/>
    <property type="match status" value="1"/>
</dbReference>
<dbReference type="GO" id="GO:0016810">
    <property type="term" value="F:hydrolase activity, acting on carbon-nitrogen (but not peptide) bonds"/>
    <property type="evidence" value="ECO:0007669"/>
    <property type="project" value="InterPro"/>
</dbReference>
<organism evidence="4 5">
    <name type="scientific">Povalibacter uvarum</name>
    <dbReference type="NCBI Taxonomy" id="732238"/>
    <lineage>
        <taxon>Bacteria</taxon>
        <taxon>Pseudomonadati</taxon>
        <taxon>Pseudomonadota</taxon>
        <taxon>Gammaproteobacteria</taxon>
        <taxon>Steroidobacterales</taxon>
        <taxon>Steroidobacteraceae</taxon>
        <taxon>Povalibacter</taxon>
    </lineage>
</organism>
<dbReference type="PROSITE" id="PS51677">
    <property type="entry name" value="NODB"/>
    <property type="match status" value="1"/>
</dbReference>
<dbReference type="Pfam" id="PF01522">
    <property type="entry name" value="Polysacc_deac_1"/>
    <property type="match status" value="1"/>
</dbReference>
<dbReference type="InterPro" id="IPR001173">
    <property type="entry name" value="Glyco_trans_2-like"/>
</dbReference>
<comment type="subcellular location">
    <subcellularLocation>
        <location evidence="1">Secreted</location>
    </subcellularLocation>
</comment>
<evidence type="ECO:0000256" key="1">
    <source>
        <dbReference type="ARBA" id="ARBA00004613"/>
    </source>
</evidence>
<dbReference type="RefSeq" id="WP_184329422.1">
    <property type="nucleotide sequence ID" value="NZ_JACHHZ010000001.1"/>
</dbReference>
<dbReference type="Proteomes" id="UP000588068">
    <property type="component" value="Unassembled WGS sequence"/>
</dbReference>
<evidence type="ECO:0000259" key="3">
    <source>
        <dbReference type="PROSITE" id="PS51677"/>
    </source>
</evidence>
<dbReference type="AlphaFoldDB" id="A0A841HG23"/>
<dbReference type="PANTHER" id="PTHR34216">
    <property type="match status" value="1"/>
</dbReference>
<comment type="caution">
    <text evidence="4">The sequence shown here is derived from an EMBL/GenBank/DDBJ whole genome shotgun (WGS) entry which is preliminary data.</text>
</comment>
<feature type="domain" description="NodB homology" evidence="3">
    <location>
        <begin position="378"/>
        <end position="623"/>
    </location>
</feature>
<dbReference type="CDD" id="cd10918">
    <property type="entry name" value="CE4_NodB_like_5s_6s"/>
    <property type="match status" value="1"/>
</dbReference>
<keyword evidence="4" id="KW-0808">Transferase</keyword>
<dbReference type="SUPFAM" id="SSF53448">
    <property type="entry name" value="Nucleotide-diphospho-sugar transferases"/>
    <property type="match status" value="1"/>
</dbReference>
<dbReference type="InterPro" id="IPR011330">
    <property type="entry name" value="Glyco_hydro/deAcase_b/a-brl"/>
</dbReference>
<dbReference type="GO" id="GO:0016740">
    <property type="term" value="F:transferase activity"/>
    <property type="evidence" value="ECO:0007669"/>
    <property type="project" value="UniProtKB-KW"/>
</dbReference>
<dbReference type="InterPro" id="IPR002509">
    <property type="entry name" value="NODB_dom"/>
</dbReference>
<dbReference type="PANTHER" id="PTHR34216:SF3">
    <property type="entry name" value="POLY-BETA-1,6-N-ACETYL-D-GLUCOSAMINE N-DEACETYLASE"/>
    <property type="match status" value="1"/>
</dbReference>
<sequence>MSIPTVSVVIATYNSGDYLKEAIDSVLGQTVADLELLVVDDGSTDGTRDLVARVSDPRLTYIWQPNAGQTSAKNHGVRRSRGEFIGFCDGDDYWYPNKLELQLPKFQQSERTGVVYSPADTIDEHGKSLGGEIAEKFSGQVTHELFLRNFVPFGTAMVRRRCMEEVGGFDESLAMGIDWDLWLRISARYHFDYVAQSTYAYRIWSGQMSKNWRGRYSNAFRIMDNFLRRHPQAVAPKIQRRAFANTYSNRARARMHEHPMAAIQDAAQGLALDPWTAYSWKTTGRTLLNAMRTRGKVTEFERRGDNHYALKRSLSPAVRLLTGAEPRIFMYHRFGRKAAERAMSPDEFRSQMLILKARCDVVTLSELFDAKRIGNGKPRAVVTVDDGYEDFFRIAYPVLRELDLRATVFVTTGFIDRKLHLWPDRIRALLDRAPASSIELTGFWAGQQANLTNKAERELTWNRLADQLVFVTESVRHAALEDLERSLGVTLTDADMKPYDAMTWEQLRQLKDAGFEIGDHSPSHASLSLVSSETLGAELTESKRLLESKLGTAVRSFAYPNGTRDDAPENVVTAVRQAGYEQAVLSVPSEVSANTRFELGRFSGMCSSERFRSLVDGFGILRR</sequence>
<gene>
    <name evidence="4" type="ORF">HNQ60_000479</name>
</gene>
<accession>A0A841HG23</accession>
<proteinExistence type="predicted"/>
<protein>
    <submittedName>
        <fullName evidence="4">Glycosyltransferase involved in cell wall biosynthesis</fullName>
    </submittedName>
</protein>
<dbReference type="InterPro" id="IPR051398">
    <property type="entry name" value="Polysacch_Deacetylase"/>
</dbReference>
<dbReference type="EMBL" id="JACHHZ010000001">
    <property type="protein sequence ID" value="MBB6091633.1"/>
    <property type="molecule type" value="Genomic_DNA"/>
</dbReference>
<evidence type="ECO:0000313" key="5">
    <source>
        <dbReference type="Proteomes" id="UP000588068"/>
    </source>
</evidence>
<keyword evidence="2" id="KW-0732">Signal</keyword>
<dbReference type="GO" id="GO:0005576">
    <property type="term" value="C:extracellular region"/>
    <property type="evidence" value="ECO:0007669"/>
    <property type="project" value="UniProtKB-SubCell"/>
</dbReference>
<dbReference type="GO" id="GO:0005975">
    <property type="term" value="P:carbohydrate metabolic process"/>
    <property type="evidence" value="ECO:0007669"/>
    <property type="project" value="InterPro"/>
</dbReference>
<evidence type="ECO:0000313" key="4">
    <source>
        <dbReference type="EMBL" id="MBB6091633.1"/>
    </source>
</evidence>
<dbReference type="Gene3D" id="3.90.550.10">
    <property type="entry name" value="Spore Coat Polysaccharide Biosynthesis Protein SpsA, Chain A"/>
    <property type="match status" value="1"/>
</dbReference>
<dbReference type="SUPFAM" id="SSF88713">
    <property type="entry name" value="Glycoside hydrolase/deacetylase"/>
    <property type="match status" value="1"/>
</dbReference>
<dbReference type="Gene3D" id="3.20.20.370">
    <property type="entry name" value="Glycoside hydrolase/deacetylase"/>
    <property type="match status" value="1"/>
</dbReference>
<reference evidence="4 5" key="1">
    <citation type="submission" date="2020-08" db="EMBL/GenBank/DDBJ databases">
        <title>Genomic Encyclopedia of Type Strains, Phase IV (KMG-IV): sequencing the most valuable type-strain genomes for metagenomic binning, comparative biology and taxonomic classification.</title>
        <authorList>
            <person name="Goeker M."/>
        </authorList>
    </citation>
    <scope>NUCLEOTIDE SEQUENCE [LARGE SCALE GENOMIC DNA]</scope>
    <source>
        <strain evidence="4 5">DSM 26723</strain>
    </source>
</reference>
<keyword evidence="5" id="KW-1185">Reference proteome</keyword>
<name>A0A841HG23_9GAMM</name>
<evidence type="ECO:0000256" key="2">
    <source>
        <dbReference type="ARBA" id="ARBA00022729"/>
    </source>
</evidence>